<feature type="domain" description="SLH" evidence="2">
    <location>
        <begin position="179"/>
        <end position="236"/>
    </location>
</feature>
<dbReference type="STRING" id="1503.CLPU_2c01400"/>
<feature type="signal peptide" evidence="1">
    <location>
        <begin position="1"/>
        <end position="28"/>
    </location>
</feature>
<protein>
    <submittedName>
        <fullName evidence="3">S-layer domain-containing protein</fullName>
    </submittedName>
</protein>
<dbReference type="RefSeq" id="WP_050354077.1">
    <property type="nucleotide sequence ID" value="NZ_LGSS01000002.1"/>
</dbReference>
<evidence type="ECO:0000259" key="2">
    <source>
        <dbReference type="PROSITE" id="PS51272"/>
    </source>
</evidence>
<dbReference type="PROSITE" id="PS51272">
    <property type="entry name" value="SLH"/>
    <property type="match status" value="3"/>
</dbReference>
<evidence type="ECO:0000256" key="1">
    <source>
        <dbReference type="SAM" id="SignalP"/>
    </source>
</evidence>
<name>A0A0L0WDY4_GOTPU</name>
<dbReference type="Pfam" id="PF00395">
    <property type="entry name" value="SLH"/>
    <property type="match status" value="3"/>
</dbReference>
<sequence>MNKLTKKLLVLFTALSMLLLNVPTFASAEIGPKVNINNSSEVKAFSSAGQPKFKDVPFTHWASYYIEILALAGVITGHPDGTFKPETSITRAEFATIFVNTFYGKEGLVEYEDEFKDVKAGKWYSNHIATAVYMGVISGYEDGTFKPDKSISRTEMAAIISSYLEDDVTVTSEETTKILSQFKDSGSIQSWARTHVAKLIKSGIMSGMSQTQFSPNGIATRAQSASVIYRLVEFYI</sequence>
<feature type="chain" id="PRO_5005551288" evidence="1">
    <location>
        <begin position="29"/>
        <end position="236"/>
    </location>
</feature>
<accession>A0A0L0WDY4</accession>
<evidence type="ECO:0000313" key="4">
    <source>
        <dbReference type="Proteomes" id="UP000037267"/>
    </source>
</evidence>
<keyword evidence="1" id="KW-0732">Signal</keyword>
<feature type="domain" description="SLH" evidence="2">
    <location>
        <begin position="114"/>
        <end position="174"/>
    </location>
</feature>
<proteinExistence type="predicted"/>
<dbReference type="Proteomes" id="UP000037267">
    <property type="component" value="Unassembled WGS sequence"/>
</dbReference>
<dbReference type="EMBL" id="LGSS01000002">
    <property type="protein sequence ID" value="KNF09688.1"/>
    <property type="molecule type" value="Genomic_DNA"/>
</dbReference>
<dbReference type="AlphaFoldDB" id="A0A0L0WDY4"/>
<reference evidence="4" key="1">
    <citation type="submission" date="2015-07" db="EMBL/GenBank/DDBJ databases">
        <title>Draft genome sequence of the purine-degrading Gottschalkia purinilyticum DSM 1384 (formerly Clostridium purinilyticum).</title>
        <authorList>
            <person name="Poehlein A."/>
            <person name="Schiel-Bengelsdorf B."/>
            <person name="Bengelsdorf F.R."/>
            <person name="Daniel R."/>
            <person name="Duerre P."/>
        </authorList>
    </citation>
    <scope>NUCLEOTIDE SEQUENCE [LARGE SCALE GENOMIC DNA]</scope>
    <source>
        <strain evidence="4">DSM 1384</strain>
    </source>
</reference>
<dbReference type="PANTHER" id="PTHR43308:SF5">
    <property type="entry name" value="S-LAYER PROTEIN _ PEPTIDOGLYCAN ENDO-BETA-N-ACETYLGLUCOSAMINIDASE"/>
    <property type="match status" value="1"/>
</dbReference>
<evidence type="ECO:0000313" key="3">
    <source>
        <dbReference type="EMBL" id="KNF09688.1"/>
    </source>
</evidence>
<feature type="domain" description="SLH" evidence="2">
    <location>
        <begin position="49"/>
        <end position="112"/>
    </location>
</feature>
<dbReference type="InterPro" id="IPR051465">
    <property type="entry name" value="Cell_Envelope_Struct_Comp"/>
</dbReference>
<dbReference type="InterPro" id="IPR001119">
    <property type="entry name" value="SLH_dom"/>
</dbReference>
<organism evidence="3 4">
    <name type="scientific">Gottschalkia purinilytica</name>
    <name type="common">Clostridium purinilyticum</name>
    <dbReference type="NCBI Taxonomy" id="1503"/>
    <lineage>
        <taxon>Bacteria</taxon>
        <taxon>Bacillati</taxon>
        <taxon>Bacillota</taxon>
        <taxon>Tissierellia</taxon>
        <taxon>Tissierellales</taxon>
        <taxon>Gottschalkiaceae</taxon>
        <taxon>Gottschalkia</taxon>
    </lineage>
</organism>
<gene>
    <name evidence="3" type="ORF">CLPU_2c01400</name>
</gene>
<dbReference type="PANTHER" id="PTHR43308">
    <property type="entry name" value="OUTER MEMBRANE PROTEIN ALPHA-RELATED"/>
    <property type="match status" value="1"/>
</dbReference>
<dbReference type="OrthoDB" id="174569at2"/>
<keyword evidence="4" id="KW-1185">Reference proteome</keyword>
<comment type="caution">
    <text evidence="3">The sequence shown here is derived from an EMBL/GenBank/DDBJ whole genome shotgun (WGS) entry which is preliminary data.</text>
</comment>